<dbReference type="Proteomes" id="UP000235371">
    <property type="component" value="Unassembled WGS sequence"/>
</dbReference>
<feature type="transmembrane region" description="Helical" evidence="1">
    <location>
        <begin position="110"/>
        <end position="132"/>
    </location>
</feature>
<proteinExistence type="predicted"/>
<gene>
    <name evidence="3" type="ORF">K444DRAFT_609189</name>
</gene>
<keyword evidence="4" id="KW-1185">Reference proteome</keyword>
<organism evidence="3 4">
    <name type="scientific">Hyaloscypha bicolor E</name>
    <dbReference type="NCBI Taxonomy" id="1095630"/>
    <lineage>
        <taxon>Eukaryota</taxon>
        <taxon>Fungi</taxon>
        <taxon>Dikarya</taxon>
        <taxon>Ascomycota</taxon>
        <taxon>Pezizomycotina</taxon>
        <taxon>Leotiomycetes</taxon>
        <taxon>Helotiales</taxon>
        <taxon>Hyaloscyphaceae</taxon>
        <taxon>Hyaloscypha</taxon>
        <taxon>Hyaloscypha bicolor</taxon>
    </lineage>
</organism>
<feature type="transmembrane region" description="Helical" evidence="1">
    <location>
        <begin position="152"/>
        <end position="173"/>
    </location>
</feature>
<dbReference type="GeneID" id="36587607"/>
<dbReference type="EMBL" id="KZ613769">
    <property type="protein sequence ID" value="PMD64225.1"/>
    <property type="molecule type" value="Genomic_DNA"/>
</dbReference>
<evidence type="ECO:0000259" key="2">
    <source>
        <dbReference type="Pfam" id="PF24800"/>
    </source>
</evidence>
<dbReference type="RefSeq" id="XP_024741129.1">
    <property type="nucleotide sequence ID" value="XM_024879530.1"/>
</dbReference>
<evidence type="ECO:0000313" key="4">
    <source>
        <dbReference type="Proteomes" id="UP000235371"/>
    </source>
</evidence>
<protein>
    <recommendedName>
        <fullName evidence="2">DUF7702 domain-containing protein</fullName>
    </recommendedName>
</protein>
<dbReference type="InParanoid" id="A0A2J6TMH4"/>
<feature type="transmembrane region" description="Helical" evidence="1">
    <location>
        <begin position="185"/>
        <end position="209"/>
    </location>
</feature>
<feature type="transmembrane region" description="Helical" evidence="1">
    <location>
        <begin position="221"/>
        <end position="246"/>
    </location>
</feature>
<dbReference type="AlphaFoldDB" id="A0A2J6TMH4"/>
<feature type="transmembrane region" description="Helical" evidence="1">
    <location>
        <begin position="75"/>
        <end position="98"/>
    </location>
</feature>
<sequence length="299" mass="33307">MTLTNRNVLSIIECIFYTPTTVLSLLLCIRHCCRGQRSQIAWVFLYIYCHIRVAEAALGLATITFPSIALHGTTILFSLIGVPALLLTTFGLLNRVYINLAKNLPTRIKPWYFSLLQIPFEAAIGLCANGASKSTADASDGTIYQPQIWTKVGIMLCVVGFIVMVILTGAMLRRQSHAEISERRLLNSVTLSLPFLFIRMSYTVLVTFVDRGLFGSYEGNVLVVGMMSVLPEMVVVIIYIVEGFILEKLPKDARKEKCRRKKGGWPCQAERLDDFSITRTGSEQGWKDLDDGSSGISRV</sequence>
<dbReference type="Pfam" id="PF24800">
    <property type="entry name" value="DUF7702"/>
    <property type="match status" value="1"/>
</dbReference>
<dbReference type="PANTHER" id="PTHR42109">
    <property type="entry name" value="UNPLACED GENOMIC SCAFFOLD UM_SCAF_CONTIG_1.265, WHOLE GENOME SHOTGUN SEQUENCE"/>
    <property type="match status" value="1"/>
</dbReference>
<name>A0A2J6TMH4_9HELO</name>
<evidence type="ECO:0000256" key="1">
    <source>
        <dbReference type="SAM" id="Phobius"/>
    </source>
</evidence>
<feature type="transmembrane region" description="Helical" evidence="1">
    <location>
        <begin position="40"/>
        <end position="63"/>
    </location>
</feature>
<keyword evidence="1" id="KW-0812">Transmembrane</keyword>
<dbReference type="PANTHER" id="PTHR42109:SF2">
    <property type="entry name" value="INTEGRAL MEMBRANE PROTEIN"/>
    <property type="match status" value="1"/>
</dbReference>
<keyword evidence="1" id="KW-0472">Membrane</keyword>
<reference evidence="3 4" key="1">
    <citation type="submission" date="2016-04" db="EMBL/GenBank/DDBJ databases">
        <title>A degradative enzymes factory behind the ericoid mycorrhizal symbiosis.</title>
        <authorList>
            <consortium name="DOE Joint Genome Institute"/>
            <person name="Martino E."/>
            <person name="Morin E."/>
            <person name="Grelet G."/>
            <person name="Kuo A."/>
            <person name="Kohler A."/>
            <person name="Daghino S."/>
            <person name="Barry K."/>
            <person name="Choi C."/>
            <person name="Cichocki N."/>
            <person name="Clum A."/>
            <person name="Copeland A."/>
            <person name="Hainaut M."/>
            <person name="Haridas S."/>
            <person name="Labutti K."/>
            <person name="Lindquist E."/>
            <person name="Lipzen A."/>
            <person name="Khouja H.-R."/>
            <person name="Murat C."/>
            <person name="Ohm R."/>
            <person name="Olson A."/>
            <person name="Spatafora J."/>
            <person name="Veneault-Fourrey C."/>
            <person name="Henrissat B."/>
            <person name="Grigoriev I."/>
            <person name="Martin F."/>
            <person name="Perotto S."/>
        </authorList>
    </citation>
    <scope>NUCLEOTIDE SEQUENCE [LARGE SCALE GENOMIC DNA]</scope>
    <source>
        <strain evidence="3 4">E</strain>
    </source>
</reference>
<feature type="domain" description="DUF7702" evidence="2">
    <location>
        <begin position="3"/>
        <end position="248"/>
    </location>
</feature>
<evidence type="ECO:0000313" key="3">
    <source>
        <dbReference type="EMBL" id="PMD64225.1"/>
    </source>
</evidence>
<dbReference type="OrthoDB" id="2560628at2759"/>
<accession>A0A2J6TMH4</accession>
<keyword evidence="1" id="KW-1133">Transmembrane helix</keyword>
<dbReference type="InterPro" id="IPR056119">
    <property type="entry name" value="DUF7702"/>
</dbReference>